<dbReference type="GO" id="GO:0005886">
    <property type="term" value="C:plasma membrane"/>
    <property type="evidence" value="ECO:0007669"/>
    <property type="project" value="UniProtKB-SubCell"/>
</dbReference>
<dbReference type="EMBL" id="QFFI01000011">
    <property type="protein sequence ID" value="PWG63374.1"/>
    <property type="molecule type" value="Genomic_DNA"/>
</dbReference>
<dbReference type="InterPro" id="IPR002146">
    <property type="entry name" value="ATP_synth_b/b'su_bac/chlpt"/>
</dbReference>
<gene>
    <name evidence="15" type="primary">atpF</name>
    <name evidence="18" type="ORF">DEM34_08685</name>
</gene>
<comment type="subunit">
    <text evidence="15">F-type ATPases have 2 components, F(1) - the catalytic core - and F(0) - the membrane proton channel. F(1) has five subunits: alpha(3), beta(3), gamma(1), delta(1), epsilon(1). F(0) has three main subunits: a(1), b(2) and c(10-14). The alpha and beta chains form an alternating ring which encloses part of the gamma chain. F(1) is attached to F(0) by a central stalk formed by the gamma and epsilon chains, while a peripheral stalk is formed by the delta and b chains.</text>
</comment>
<protein>
    <recommendedName>
        <fullName evidence="15">ATP synthase subunit b</fullName>
    </recommendedName>
    <alternativeName>
        <fullName evidence="15">ATP synthase F(0) sector subunit b</fullName>
    </alternativeName>
    <alternativeName>
        <fullName evidence="15">ATPase subunit I</fullName>
    </alternativeName>
    <alternativeName>
        <fullName evidence="15">F-type ATPase subunit b</fullName>
        <shortName evidence="15">F-ATPase subunit b</shortName>
    </alternativeName>
</protein>
<evidence type="ECO:0000256" key="11">
    <source>
        <dbReference type="ARBA" id="ARBA00025198"/>
    </source>
</evidence>
<keyword evidence="6 15" id="KW-0375">Hydrogen ion transport</keyword>
<keyword evidence="17" id="KW-0175">Coiled coil</keyword>
<evidence type="ECO:0000256" key="17">
    <source>
        <dbReference type="SAM" id="Coils"/>
    </source>
</evidence>
<evidence type="ECO:0000313" key="19">
    <source>
        <dbReference type="Proteomes" id="UP000245474"/>
    </source>
</evidence>
<name>A0A2U2N327_9GAMM</name>
<dbReference type="HAMAP" id="MF_01398">
    <property type="entry name" value="ATP_synth_b_bprime"/>
    <property type="match status" value="1"/>
</dbReference>
<evidence type="ECO:0000256" key="10">
    <source>
        <dbReference type="ARBA" id="ARBA00023310"/>
    </source>
</evidence>
<evidence type="ECO:0000256" key="9">
    <source>
        <dbReference type="ARBA" id="ARBA00023136"/>
    </source>
</evidence>
<keyword evidence="2 15" id="KW-0813">Transport</keyword>
<keyword evidence="19" id="KW-1185">Reference proteome</keyword>
<dbReference type="CDD" id="cd06503">
    <property type="entry name" value="ATP-synt_Fo_b"/>
    <property type="match status" value="1"/>
</dbReference>
<keyword evidence="9 15" id="KW-0472">Membrane</keyword>
<dbReference type="Gene3D" id="6.10.250.1580">
    <property type="match status" value="1"/>
</dbReference>
<dbReference type="InterPro" id="IPR028987">
    <property type="entry name" value="ATP_synth_B-like_membr_sf"/>
</dbReference>
<evidence type="ECO:0000256" key="2">
    <source>
        <dbReference type="ARBA" id="ARBA00022448"/>
    </source>
</evidence>
<organism evidence="18 19">
    <name type="scientific">Sediminicurvatus halobius</name>
    <dbReference type="NCBI Taxonomy" id="2182432"/>
    <lineage>
        <taxon>Bacteria</taxon>
        <taxon>Pseudomonadati</taxon>
        <taxon>Pseudomonadota</taxon>
        <taxon>Gammaproteobacteria</taxon>
        <taxon>Chromatiales</taxon>
        <taxon>Ectothiorhodospiraceae</taxon>
        <taxon>Sediminicurvatus</taxon>
    </lineage>
</organism>
<dbReference type="OrthoDB" id="9788020at2"/>
<keyword evidence="3 15" id="KW-1003">Cell membrane</keyword>
<evidence type="ECO:0000313" key="18">
    <source>
        <dbReference type="EMBL" id="PWG63374.1"/>
    </source>
</evidence>
<dbReference type="Proteomes" id="UP000245474">
    <property type="component" value="Unassembled WGS sequence"/>
</dbReference>
<comment type="subcellular location">
    <subcellularLocation>
        <location evidence="15">Cell membrane</location>
        <topology evidence="15">Single-pass membrane protein</topology>
    </subcellularLocation>
    <subcellularLocation>
        <location evidence="14">Endomembrane system</location>
        <topology evidence="14">Single-pass membrane protein</topology>
    </subcellularLocation>
</comment>
<comment type="function">
    <text evidence="11 15">F(1)F(0) ATP synthase produces ATP from ADP in the presence of a proton or sodium gradient. F-type ATPases consist of two structural domains, F(1) containing the extramembraneous catalytic core and F(0) containing the membrane proton channel, linked together by a central stalk and a peripheral stalk. During catalysis, ATP synthesis in the catalytic domain of F(1) is coupled via a rotary mechanism of the central stalk subunits to proton translocation.</text>
</comment>
<dbReference type="RefSeq" id="WP_109678285.1">
    <property type="nucleotide sequence ID" value="NZ_CP086615.1"/>
</dbReference>
<keyword evidence="8 15" id="KW-0406">Ion transport</keyword>
<evidence type="ECO:0000256" key="15">
    <source>
        <dbReference type="HAMAP-Rule" id="MF_01398"/>
    </source>
</evidence>
<dbReference type="InterPro" id="IPR050059">
    <property type="entry name" value="ATP_synthase_B_chain"/>
</dbReference>
<keyword evidence="4 15" id="KW-0138">CF(0)</keyword>
<comment type="function">
    <text evidence="12">Component of the F(0) channel, it forms part of the peripheral stalk, linking F(1) to F(0). The b'-subunit is a diverged and duplicated form of b found in plants and photosynthetic bacteria.</text>
</comment>
<evidence type="ECO:0000256" key="14">
    <source>
        <dbReference type="ARBA" id="ARBA00037847"/>
    </source>
</evidence>
<accession>A0A2U2N327</accession>
<dbReference type="GO" id="GO:0046961">
    <property type="term" value="F:proton-transporting ATPase activity, rotational mechanism"/>
    <property type="evidence" value="ECO:0007669"/>
    <property type="project" value="TreeGrafter"/>
</dbReference>
<comment type="similarity">
    <text evidence="1 15 16">Belongs to the ATPase B chain family.</text>
</comment>
<comment type="caution">
    <text evidence="18">The sequence shown here is derived from an EMBL/GenBank/DDBJ whole genome shotgun (WGS) entry which is preliminary data.</text>
</comment>
<evidence type="ECO:0000256" key="5">
    <source>
        <dbReference type="ARBA" id="ARBA00022692"/>
    </source>
</evidence>
<dbReference type="Pfam" id="PF00430">
    <property type="entry name" value="ATP-synt_B"/>
    <property type="match status" value="1"/>
</dbReference>
<feature type="transmembrane region" description="Helical" evidence="15">
    <location>
        <begin position="6"/>
        <end position="26"/>
    </location>
</feature>
<keyword evidence="10 15" id="KW-0066">ATP synthesis</keyword>
<dbReference type="InterPro" id="IPR005864">
    <property type="entry name" value="ATP_synth_F0_bsu_bac"/>
</dbReference>
<evidence type="ECO:0000256" key="4">
    <source>
        <dbReference type="ARBA" id="ARBA00022547"/>
    </source>
</evidence>
<dbReference type="PANTHER" id="PTHR33445:SF1">
    <property type="entry name" value="ATP SYNTHASE SUBUNIT B"/>
    <property type="match status" value="1"/>
</dbReference>
<dbReference type="SUPFAM" id="SSF81573">
    <property type="entry name" value="F1F0 ATP synthase subunit B, membrane domain"/>
    <property type="match status" value="1"/>
</dbReference>
<evidence type="ECO:0000256" key="3">
    <source>
        <dbReference type="ARBA" id="ARBA00022475"/>
    </source>
</evidence>
<evidence type="ECO:0000256" key="12">
    <source>
        <dbReference type="ARBA" id="ARBA00025614"/>
    </source>
</evidence>
<sequence>MGINATLIGQMITFLVFILFTMKFVWPPIKQAMSEREKRIADGLASAERGQHELELAQKKAAEKIREAKEQANEIIERANRQGASIVDEAREEARAVAERERAAAEARIEQEVNQARTELRKQVADLAILGASRILEREVDAKAHQAMLDELAEQL</sequence>
<dbReference type="NCBIfam" id="TIGR01144">
    <property type="entry name" value="ATP_synt_b"/>
    <property type="match status" value="1"/>
</dbReference>
<evidence type="ECO:0000256" key="1">
    <source>
        <dbReference type="ARBA" id="ARBA00005513"/>
    </source>
</evidence>
<dbReference type="GO" id="GO:0046933">
    <property type="term" value="F:proton-transporting ATP synthase activity, rotational mechanism"/>
    <property type="evidence" value="ECO:0007669"/>
    <property type="project" value="UniProtKB-UniRule"/>
</dbReference>
<keyword evidence="5 15" id="KW-0812">Transmembrane</keyword>
<keyword evidence="7 15" id="KW-1133">Transmembrane helix</keyword>
<reference evidence="18 19" key="1">
    <citation type="submission" date="2018-05" db="EMBL/GenBank/DDBJ databases">
        <title>Spiribacter halobius sp. nov., a moderately halophilic bacterium isolated from marine solar saltern.</title>
        <authorList>
            <person name="Zheng W.-S."/>
            <person name="Lu D.-C."/>
            <person name="Du Z.-J."/>
        </authorList>
    </citation>
    <scope>NUCLEOTIDE SEQUENCE [LARGE SCALE GENOMIC DNA]</scope>
    <source>
        <strain evidence="18 19">E85</strain>
    </source>
</reference>
<evidence type="ECO:0000256" key="13">
    <source>
        <dbReference type="ARBA" id="ARBA00026054"/>
    </source>
</evidence>
<evidence type="ECO:0000256" key="6">
    <source>
        <dbReference type="ARBA" id="ARBA00022781"/>
    </source>
</evidence>
<dbReference type="GO" id="GO:0012505">
    <property type="term" value="C:endomembrane system"/>
    <property type="evidence" value="ECO:0007669"/>
    <property type="project" value="UniProtKB-SubCell"/>
</dbReference>
<dbReference type="GO" id="GO:0045259">
    <property type="term" value="C:proton-transporting ATP synthase complex"/>
    <property type="evidence" value="ECO:0007669"/>
    <property type="project" value="UniProtKB-KW"/>
</dbReference>
<evidence type="ECO:0000256" key="7">
    <source>
        <dbReference type="ARBA" id="ARBA00022989"/>
    </source>
</evidence>
<dbReference type="NCBIfam" id="NF004411">
    <property type="entry name" value="PRK05759.1-2"/>
    <property type="match status" value="1"/>
</dbReference>
<evidence type="ECO:0000256" key="16">
    <source>
        <dbReference type="RuleBase" id="RU003848"/>
    </source>
</evidence>
<proteinExistence type="inferred from homology"/>
<feature type="coiled-coil region" evidence="17">
    <location>
        <begin position="47"/>
        <end position="126"/>
    </location>
</feature>
<dbReference type="AlphaFoldDB" id="A0A2U2N327"/>
<evidence type="ECO:0000256" key="8">
    <source>
        <dbReference type="ARBA" id="ARBA00023065"/>
    </source>
</evidence>
<comment type="subunit">
    <text evidence="13">F-type ATPases have 2 components, F(1) - the catalytic core - and F(0) - the membrane proton channel. F(1) has five subunits: alpha(3), beta(3), gamma(1), delta(1), epsilon(1). F(0) has four main subunits: a(1), b(2) and c(10-14). The alpha and beta chains form an alternating ring which encloses part of the gamma chain. F(1) is attached to F(0) by a central stalk formed by the gamma and epsilon chains, while a peripheral stalk is formed by the delta and b chains.</text>
</comment>
<dbReference type="PANTHER" id="PTHR33445">
    <property type="entry name" value="ATP SYNTHASE SUBUNIT B', CHLOROPLASTIC"/>
    <property type="match status" value="1"/>
</dbReference>